<keyword evidence="1" id="KW-0812">Transmembrane</keyword>
<dbReference type="AlphaFoldDB" id="A0A0U3DSN7"/>
<name>A0A0U3DSN7_9EURY</name>
<reference evidence="2 3" key="1">
    <citation type="submission" date="2015-04" db="EMBL/GenBank/DDBJ databases">
        <title>The complete genome sequence of the rumen methanogen Methanobrevibacter millerae SM9.</title>
        <authorList>
            <person name="Leahy S.C."/>
            <person name="Kelly W.J."/>
            <person name="Pacheco D.M."/>
            <person name="Li D."/>
            <person name="Altermann E."/>
            <person name="Attwood G.T."/>
        </authorList>
    </citation>
    <scope>NUCLEOTIDE SEQUENCE [LARGE SCALE GENOMIC DNA]</scope>
    <source>
        <strain evidence="2 3">SM9</strain>
    </source>
</reference>
<keyword evidence="1" id="KW-0472">Membrane</keyword>
<evidence type="ECO:0008006" key="4">
    <source>
        <dbReference type="Google" id="ProtNLM"/>
    </source>
</evidence>
<evidence type="ECO:0000313" key="2">
    <source>
        <dbReference type="EMBL" id="ALT69369.1"/>
    </source>
</evidence>
<dbReference type="RefSeq" id="WP_058739607.1">
    <property type="nucleotide sequence ID" value="NZ_CP011266.1"/>
</dbReference>
<sequence length="143" mass="16155">MYCPKCGCEIDYKTKYCRKCGAKLPYNMEFDKNSDSKSNKFNLSTRNQIMILSILGLVVIIILSSFAFSGIFFNSPSNVQGSSSSFDDFINNNLASSAGEDVEYTYYPSYTYGSSSQKQNDTEIYDTFSNFFKDNSYAQNNSI</sequence>
<accession>A0A0U3DSN7</accession>
<dbReference type="PATRIC" id="fig|230361.4.peg.1658"/>
<organism evidence="2 3">
    <name type="scientific">Methanobrevibacter millerae</name>
    <dbReference type="NCBI Taxonomy" id="230361"/>
    <lineage>
        <taxon>Archaea</taxon>
        <taxon>Methanobacteriati</taxon>
        <taxon>Methanobacteriota</taxon>
        <taxon>Methanomada group</taxon>
        <taxon>Methanobacteria</taxon>
        <taxon>Methanobacteriales</taxon>
        <taxon>Methanobacteriaceae</taxon>
        <taxon>Methanobrevibacter</taxon>
    </lineage>
</organism>
<keyword evidence="3" id="KW-1185">Reference proteome</keyword>
<evidence type="ECO:0000256" key="1">
    <source>
        <dbReference type="SAM" id="Phobius"/>
    </source>
</evidence>
<evidence type="ECO:0000313" key="3">
    <source>
        <dbReference type="Proteomes" id="UP000067738"/>
    </source>
</evidence>
<dbReference type="Proteomes" id="UP000067738">
    <property type="component" value="Chromosome"/>
</dbReference>
<gene>
    <name evidence="2" type="ORF">sm9_1601</name>
</gene>
<proteinExistence type="predicted"/>
<protein>
    <recommendedName>
        <fullName evidence="4">Zinc-ribbon domain-containing protein</fullName>
    </recommendedName>
</protein>
<dbReference type="EMBL" id="CP011266">
    <property type="protein sequence ID" value="ALT69369.1"/>
    <property type="molecule type" value="Genomic_DNA"/>
</dbReference>
<dbReference type="KEGG" id="mmil:sm9_1601"/>
<keyword evidence="1" id="KW-1133">Transmembrane helix</keyword>
<dbReference type="GeneID" id="26736542"/>
<feature type="transmembrane region" description="Helical" evidence="1">
    <location>
        <begin position="49"/>
        <end position="73"/>
    </location>
</feature>